<evidence type="ECO:0000313" key="3">
    <source>
        <dbReference type="Proteomes" id="UP001459277"/>
    </source>
</evidence>
<dbReference type="PANTHER" id="PTHR33144">
    <property type="entry name" value="OS10G0409366 PROTEIN-RELATED"/>
    <property type="match status" value="1"/>
</dbReference>
<dbReference type="PANTHER" id="PTHR33144:SF48">
    <property type="entry name" value="PLANT TRANSPOSASE (PTTA_EN_SPM FAMILY)"/>
    <property type="match status" value="1"/>
</dbReference>
<proteinExistence type="predicted"/>
<protein>
    <submittedName>
        <fullName evidence="2">Uncharacterized protein</fullName>
    </submittedName>
</protein>
<evidence type="ECO:0000313" key="2">
    <source>
        <dbReference type="EMBL" id="KAL0012736.1"/>
    </source>
</evidence>
<accession>A0AAW2DUU7</accession>
<dbReference type="EMBL" id="JAZDWU010000002">
    <property type="protein sequence ID" value="KAL0012736.1"/>
    <property type="molecule type" value="Genomic_DNA"/>
</dbReference>
<dbReference type="Pfam" id="PF03004">
    <property type="entry name" value="Transposase_24"/>
    <property type="match status" value="1"/>
</dbReference>
<feature type="region of interest" description="Disordered" evidence="1">
    <location>
        <begin position="196"/>
        <end position="222"/>
    </location>
</feature>
<organism evidence="2 3">
    <name type="scientific">Lithocarpus litseifolius</name>
    <dbReference type="NCBI Taxonomy" id="425828"/>
    <lineage>
        <taxon>Eukaryota</taxon>
        <taxon>Viridiplantae</taxon>
        <taxon>Streptophyta</taxon>
        <taxon>Embryophyta</taxon>
        <taxon>Tracheophyta</taxon>
        <taxon>Spermatophyta</taxon>
        <taxon>Magnoliopsida</taxon>
        <taxon>eudicotyledons</taxon>
        <taxon>Gunneridae</taxon>
        <taxon>Pentapetalae</taxon>
        <taxon>rosids</taxon>
        <taxon>fabids</taxon>
        <taxon>Fagales</taxon>
        <taxon>Fagaceae</taxon>
        <taxon>Lithocarpus</taxon>
    </lineage>
</organism>
<sequence length="292" mass="32984">MLLLFFSCQPSVCVTHGPSKYLEVWDLPNDQGIELPLNSMHQPVDEGVRTFTGFLGTIVWKPHICPIKYLDWRDMPAELKEECWRLVEIESEKNRDRHSKQEDLHTSGSCSFSMHAAKKVLTDGHPVERAALYSILHTRKDGSTVNEVVKEKMDKMKELLVEPSNQLQSNNTSGSIAWAPDDVFAKVMGKERKSRIRGVGFGPSPSGRSSKSAITNLQIQSSQSRDDKVAQLKASLVEMQEKLSTFDKMKERLSQFEEMEQRMACMLQQVQQITSQCSQVGINDFDFGVSNG</sequence>
<dbReference type="AlphaFoldDB" id="A0AAW2DUU7"/>
<dbReference type="Proteomes" id="UP001459277">
    <property type="component" value="Unassembled WGS sequence"/>
</dbReference>
<feature type="compositionally biased region" description="Polar residues" evidence="1">
    <location>
        <begin position="206"/>
        <end position="222"/>
    </location>
</feature>
<reference evidence="2 3" key="1">
    <citation type="submission" date="2024-01" db="EMBL/GenBank/DDBJ databases">
        <title>A telomere-to-telomere, gap-free genome of sweet tea (Lithocarpus litseifolius).</title>
        <authorList>
            <person name="Zhou J."/>
        </authorList>
    </citation>
    <scope>NUCLEOTIDE SEQUENCE [LARGE SCALE GENOMIC DNA]</scope>
    <source>
        <strain evidence="2">Zhou-2022a</strain>
        <tissue evidence="2">Leaf</tissue>
    </source>
</reference>
<dbReference type="InterPro" id="IPR004252">
    <property type="entry name" value="Probable_transposase_24"/>
</dbReference>
<comment type="caution">
    <text evidence="2">The sequence shown here is derived from an EMBL/GenBank/DDBJ whole genome shotgun (WGS) entry which is preliminary data.</text>
</comment>
<keyword evidence="3" id="KW-1185">Reference proteome</keyword>
<evidence type="ECO:0000256" key="1">
    <source>
        <dbReference type="SAM" id="MobiDB-lite"/>
    </source>
</evidence>
<name>A0AAW2DUU7_9ROSI</name>
<gene>
    <name evidence="2" type="ORF">SO802_007844</name>
</gene>